<comment type="caution">
    <text evidence="1">The sequence shown here is derived from an EMBL/GenBank/DDBJ whole genome shotgun (WGS) entry which is preliminary data.</text>
</comment>
<dbReference type="AlphaFoldDB" id="A0A4Z2BWK1"/>
<sequence length="102" mass="11312">MNIFTSGNKLTGVPPATQASSQLSTLWLSISASPAPMNMKSMRGASIDQMSASCLRLSQILFYRKHQQHPAEPHFKHIIIKFIPLLLLEMVVHLPRLSLACS</sequence>
<organism evidence="1 2">
    <name type="scientific">Takifugu bimaculatus</name>
    <dbReference type="NCBI Taxonomy" id="433685"/>
    <lineage>
        <taxon>Eukaryota</taxon>
        <taxon>Metazoa</taxon>
        <taxon>Chordata</taxon>
        <taxon>Craniata</taxon>
        <taxon>Vertebrata</taxon>
        <taxon>Euteleostomi</taxon>
        <taxon>Actinopterygii</taxon>
        <taxon>Neopterygii</taxon>
        <taxon>Teleostei</taxon>
        <taxon>Neoteleostei</taxon>
        <taxon>Acanthomorphata</taxon>
        <taxon>Eupercaria</taxon>
        <taxon>Tetraodontiformes</taxon>
        <taxon>Tetradontoidea</taxon>
        <taxon>Tetraodontidae</taxon>
        <taxon>Takifugu</taxon>
    </lineage>
</organism>
<protein>
    <submittedName>
        <fullName evidence="1">Uncharacterized protein</fullName>
    </submittedName>
</protein>
<name>A0A4Z2BWK1_9TELE</name>
<keyword evidence="2" id="KW-1185">Reference proteome</keyword>
<reference evidence="1 2" key="1">
    <citation type="submission" date="2019-04" db="EMBL/GenBank/DDBJ databases">
        <title>The sequence and de novo assembly of Takifugu bimaculatus genome using PacBio and Hi-C technologies.</title>
        <authorList>
            <person name="Xu P."/>
            <person name="Liu B."/>
            <person name="Zhou Z."/>
        </authorList>
    </citation>
    <scope>NUCLEOTIDE SEQUENCE [LARGE SCALE GENOMIC DNA]</scope>
    <source>
        <strain evidence="1">TB-2018</strain>
        <tissue evidence="1">Muscle</tissue>
    </source>
</reference>
<dbReference type="Proteomes" id="UP000516260">
    <property type="component" value="Chromosome 17"/>
</dbReference>
<accession>A0A4Z2BWK1</accession>
<dbReference type="EMBL" id="SWLE01000009">
    <property type="protein sequence ID" value="TNM96237.1"/>
    <property type="molecule type" value="Genomic_DNA"/>
</dbReference>
<evidence type="ECO:0000313" key="2">
    <source>
        <dbReference type="Proteomes" id="UP000516260"/>
    </source>
</evidence>
<gene>
    <name evidence="1" type="ORF">fugu_015898</name>
</gene>
<evidence type="ECO:0000313" key="1">
    <source>
        <dbReference type="EMBL" id="TNM96237.1"/>
    </source>
</evidence>
<proteinExistence type="predicted"/>